<dbReference type="PROSITE" id="PS51186">
    <property type="entry name" value="GNAT"/>
    <property type="match status" value="1"/>
</dbReference>
<dbReference type="Gene3D" id="3.40.630.30">
    <property type="match status" value="1"/>
</dbReference>
<sequence length="59" mass="7178">MIRELKGFAHERGYRRTVLMTRERMDYAIKMYEGLGYKRIENYPPYQHMDDAVCFAKDL</sequence>
<dbReference type="EMBL" id="VUNG01000020">
    <property type="protein sequence ID" value="MST84733.1"/>
    <property type="molecule type" value="Genomic_DNA"/>
</dbReference>
<evidence type="ECO:0000313" key="3">
    <source>
        <dbReference type="Proteomes" id="UP000438914"/>
    </source>
</evidence>
<name>A0A7K0KFM1_9BACT</name>
<comment type="caution">
    <text evidence="2">The sequence shown here is derived from an EMBL/GenBank/DDBJ whole genome shotgun (WGS) entry which is preliminary data.</text>
</comment>
<accession>A0A7K0KFM1</accession>
<protein>
    <recommendedName>
        <fullName evidence="1">N-acetyltransferase domain-containing protein</fullName>
    </recommendedName>
</protein>
<reference evidence="2 3" key="1">
    <citation type="submission" date="2019-08" db="EMBL/GenBank/DDBJ databases">
        <title>In-depth cultivation of the pig gut microbiome towards novel bacterial diversity and tailored functional studies.</title>
        <authorList>
            <person name="Wylensek D."/>
            <person name="Hitch T.C.A."/>
            <person name="Clavel T."/>
        </authorList>
    </citation>
    <scope>NUCLEOTIDE SEQUENCE [LARGE SCALE GENOMIC DNA]</scope>
    <source>
        <strain evidence="2 3">LKV-178-WT-2A</strain>
    </source>
</reference>
<dbReference type="Proteomes" id="UP000438914">
    <property type="component" value="Unassembled WGS sequence"/>
</dbReference>
<dbReference type="AlphaFoldDB" id="A0A7K0KFM1"/>
<dbReference type="SUPFAM" id="SSF55729">
    <property type="entry name" value="Acyl-CoA N-acyltransferases (Nat)"/>
    <property type="match status" value="1"/>
</dbReference>
<dbReference type="InterPro" id="IPR000182">
    <property type="entry name" value="GNAT_dom"/>
</dbReference>
<evidence type="ECO:0000313" key="2">
    <source>
        <dbReference type="EMBL" id="MST84733.1"/>
    </source>
</evidence>
<proteinExistence type="predicted"/>
<keyword evidence="3" id="KW-1185">Reference proteome</keyword>
<dbReference type="GO" id="GO:0016747">
    <property type="term" value="F:acyltransferase activity, transferring groups other than amino-acyl groups"/>
    <property type="evidence" value="ECO:0007669"/>
    <property type="project" value="InterPro"/>
</dbReference>
<feature type="domain" description="N-acetyltransferase" evidence="1">
    <location>
        <begin position="1"/>
        <end position="59"/>
    </location>
</feature>
<gene>
    <name evidence="2" type="ORF">FYJ73_08635</name>
</gene>
<evidence type="ECO:0000259" key="1">
    <source>
        <dbReference type="PROSITE" id="PS51186"/>
    </source>
</evidence>
<organism evidence="2 3">
    <name type="scientific">Hallella mizrahii</name>
    <dbReference type="NCBI Taxonomy" id="2606637"/>
    <lineage>
        <taxon>Bacteria</taxon>
        <taxon>Pseudomonadati</taxon>
        <taxon>Bacteroidota</taxon>
        <taxon>Bacteroidia</taxon>
        <taxon>Bacteroidales</taxon>
        <taxon>Prevotellaceae</taxon>
        <taxon>Hallella</taxon>
    </lineage>
</organism>
<dbReference type="InterPro" id="IPR016181">
    <property type="entry name" value="Acyl_CoA_acyltransferase"/>
</dbReference>